<evidence type="ECO:0000313" key="2">
    <source>
        <dbReference type="Proteomes" id="UP000295499"/>
    </source>
</evidence>
<sequence>MSIDTGFLDLIMINYHALDCTKKNVRKEAFDGPREGRRRYLVHTDLVRSSEMLRLI</sequence>
<evidence type="ECO:0000313" key="1">
    <source>
        <dbReference type="EMBL" id="TDO22357.1"/>
    </source>
</evidence>
<proteinExistence type="predicted"/>
<reference evidence="1 2" key="1">
    <citation type="submission" date="2019-03" db="EMBL/GenBank/DDBJ databases">
        <title>Genomic Encyclopedia of Archaeal and Bacterial Type Strains, Phase II (KMG-II): from individual species to whole genera.</title>
        <authorList>
            <person name="Goeker M."/>
        </authorList>
    </citation>
    <scope>NUCLEOTIDE SEQUENCE [LARGE SCALE GENOMIC DNA]</scope>
    <source>
        <strain evidence="1 2">DSM 19034</strain>
    </source>
</reference>
<gene>
    <name evidence="1" type="ORF">CLV32_1326</name>
</gene>
<dbReference type="AlphaFoldDB" id="A0A4R6IK03"/>
<dbReference type="Proteomes" id="UP000295499">
    <property type="component" value="Unassembled WGS sequence"/>
</dbReference>
<protein>
    <submittedName>
        <fullName evidence="1">Uncharacterized protein</fullName>
    </submittedName>
</protein>
<name>A0A4R6IK03_9SPHI</name>
<comment type="caution">
    <text evidence="1">The sequence shown here is derived from an EMBL/GenBank/DDBJ whole genome shotgun (WGS) entry which is preliminary data.</text>
</comment>
<dbReference type="EMBL" id="SNWM01000002">
    <property type="protein sequence ID" value="TDO22357.1"/>
    <property type="molecule type" value="Genomic_DNA"/>
</dbReference>
<accession>A0A4R6IK03</accession>
<keyword evidence="2" id="KW-1185">Reference proteome</keyword>
<organism evidence="1 2">
    <name type="scientific">Pedobacter duraquae</name>
    <dbReference type="NCBI Taxonomy" id="425511"/>
    <lineage>
        <taxon>Bacteria</taxon>
        <taxon>Pseudomonadati</taxon>
        <taxon>Bacteroidota</taxon>
        <taxon>Sphingobacteriia</taxon>
        <taxon>Sphingobacteriales</taxon>
        <taxon>Sphingobacteriaceae</taxon>
        <taxon>Pedobacter</taxon>
    </lineage>
</organism>